<accession>A0AAV0VES5</accession>
<evidence type="ECO:0000313" key="2">
    <source>
        <dbReference type="EMBL" id="CAI6342678.1"/>
    </source>
</evidence>
<comment type="caution">
    <text evidence="2">The sequence shown here is derived from an EMBL/GenBank/DDBJ whole genome shotgun (WGS) entry which is preliminary data.</text>
</comment>
<evidence type="ECO:0000256" key="1">
    <source>
        <dbReference type="SAM" id="MobiDB-lite"/>
    </source>
</evidence>
<feature type="region of interest" description="Disordered" evidence="1">
    <location>
        <begin position="214"/>
        <end position="238"/>
    </location>
</feature>
<organism evidence="2 3">
    <name type="scientific">Macrosiphum euphorbiae</name>
    <name type="common">potato aphid</name>
    <dbReference type="NCBI Taxonomy" id="13131"/>
    <lineage>
        <taxon>Eukaryota</taxon>
        <taxon>Metazoa</taxon>
        <taxon>Ecdysozoa</taxon>
        <taxon>Arthropoda</taxon>
        <taxon>Hexapoda</taxon>
        <taxon>Insecta</taxon>
        <taxon>Pterygota</taxon>
        <taxon>Neoptera</taxon>
        <taxon>Paraneoptera</taxon>
        <taxon>Hemiptera</taxon>
        <taxon>Sternorrhyncha</taxon>
        <taxon>Aphidomorpha</taxon>
        <taxon>Aphidoidea</taxon>
        <taxon>Aphididae</taxon>
        <taxon>Macrosiphini</taxon>
        <taxon>Macrosiphum</taxon>
    </lineage>
</organism>
<protein>
    <submittedName>
        <fullName evidence="2">Uncharacterized protein</fullName>
    </submittedName>
</protein>
<evidence type="ECO:0000313" key="3">
    <source>
        <dbReference type="Proteomes" id="UP001160148"/>
    </source>
</evidence>
<proteinExistence type="predicted"/>
<dbReference type="Gene3D" id="1.20.1230.10">
    <property type="entry name" value="Phospholipase C beta, distal C-terminal domain"/>
    <property type="match status" value="1"/>
</dbReference>
<dbReference type="Proteomes" id="UP001160148">
    <property type="component" value="Unassembled WGS sequence"/>
</dbReference>
<gene>
    <name evidence="2" type="ORF">MEUPH1_LOCUS45</name>
</gene>
<dbReference type="EMBL" id="CARXXK010000001">
    <property type="protein sequence ID" value="CAI6342678.1"/>
    <property type="molecule type" value="Genomic_DNA"/>
</dbReference>
<feature type="compositionally biased region" description="Basic and acidic residues" evidence="1">
    <location>
        <begin position="55"/>
        <end position="65"/>
    </location>
</feature>
<name>A0AAV0VES5_9HEMI</name>
<dbReference type="InterPro" id="IPR042531">
    <property type="entry name" value="PLC-beta_C_sf"/>
</dbReference>
<dbReference type="AlphaFoldDB" id="A0AAV0VES5"/>
<keyword evidence="3" id="KW-1185">Reference proteome</keyword>
<sequence length="298" mass="34787">MAALSDPRAFLSAQEKRAQQMKAMGIEETDINTKDILAGNAGDGEKTGKKGSKNKKSDEPKKEEELKFENINLEYLRNDKGFQKARRKQEKELETLRKRQAKEKSAIQKHQCTSVEKAVKGKDKTEVINDGGVKKLVTEQMTQWSEMVERHRREKWALQKQQATEQQDALIKLMETLQAAQMKQLEVRHEKDLKEMNTRQAKISVEVMKEVMNDKALKTKGDKDRRLREKKQNNTKKFMDERKYAQIKQAKDKDKLQAKHEKQKQELVKEINNIFDLYVLAFGDVQERGDRVRAEQQD</sequence>
<reference evidence="2 3" key="1">
    <citation type="submission" date="2023-01" db="EMBL/GenBank/DDBJ databases">
        <authorList>
            <person name="Whitehead M."/>
        </authorList>
    </citation>
    <scope>NUCLEOTIDE SEQUENCE [LARGE SCALE GENOMIC DNA]</scope>
</reference>
<dbReference type="SUPFAM" id="SSF69989">
    <property type="entry name" value="C-terminal domain of PLC-beta"/>
    <property type="match status" value="1"/>
</dbReference>
<feature type="region of interest" description="Disordered" evidence="1">
    <location>
        <begin position="1"/>
        <end position="65"/>
    </location>
</feature>